<dbReference type="InterPro" id="IPR036676">
    <property type="entry name" value="PurM-like_C_sf"/>
</dbReference>
<dbReference type="Proteomes" id="UP000462363">
    <property type="component" value="Unassembled WGS sequence"/>
</dbReference>
<dbReference type="InterPro" id="IPR011854">
    <property type="entry name" value="HypE"/>
</dbReference>
<accession>A0A844FBQ5</accession>
<dbReference type="PANTHER" id="PTHR30303">
    <property type="entry name" value="HYDROGENASE ISOENZYMES FORMATION PROTEIN HYPE"/>
    <property type="match status" value="1"/>
</dbReference>
<reference evidence="3 4" key="1">
    <citation type="submission" date="2019-08" db="EMBL/GenBank/DDBJ databases">
        <title>In-depth cultivation of the pig gut microbiome towards novel bacterial diversity and tailored functional studies.</title>
        <authorList>
            <person name="Wylensek D."/>
            <person name="Hitch T.C.A."/>
            <person name="Clavel T."/>
        </authorList>
    </citation>
    <scope>NUCLEOTIDE SEQUENCE [LARGE SCALE GENOMIC DNA]</scope>
    <source>
        <strain evidence="3 4">BL-389-WT-3D</strain>
    </source>
</reference>
<dbReference type="PANTHER" id="PTHR30303:SF4">
    <property type="entry name" value="HYDROGENASE EXPRESSION_FORMATION PROTEIN HYPE"/>
    <property type="match status" value="1"/>
</dbReference>
<dbReference type="GO" id="GO:0051604">
    <property type="term" value="P:protein maturation"/>
    <property type="evidence" value="ECO:0007669"/>
    <property type="project" value="TreeGrafter"/>
</dbReference>
<feature type="region of interest" description="Disordered" evidence="1">
    <location>
        <begin position="290"/>
        <end position="324"/>
    </location>
</feature>
<evidence type="ECO:0000259" key="2">
    <source>
        <dbReference type="Pfam" id="PF02769"/>
    </source>
</evidence>
<dbReference type="Gene3D" id="3.90.650.10">
    <property type="entry name" value="PurM-like C-terminal domain"/>
    <property type="match status" value="1"/>
</dbReference>
<evidence type="ECO:0000256" key="1">
    <source>
        <dbReference type="SAM" id="MobiDB-lite"/>
    </source>
</evidence>
<dbReference type="EMBL" id="VUMB01000012">
    <property type="protein sequence ID" value="MSS40119.1"/>
    <property type="molecule type" value="Genomic_DNA"/>
</dbReference>
<dbReference type="Pfam" id="PF02769">
    <property type="entry name" value="AIRS_C"/>
    <property type="match status" value="1"/>
</dbReference>
<evidence type="ECO:0000313" key="3">
    <source>
        <dbReference type="EMBL" id="MSS40119.1"/>
    </source>
</evidence>
<organism evidence="3 4">
    <name type="scientific">Clostridium scindens (strain JCM 10418 / VPI 12708)</name>
    <dbReference type="NCBI Taxonomy" id="29347"/>
    <lineage>
        <taxon>Bacteria</taxon>
        <taxon>Bacillati</taxon>
        <taxon>Bacillota</taxon>
        <taxon>Clostridia</taxon>
        <taxon>Lachnospirales</taxon>
        <taxon>Lachnospiraceae</taxon>
    </lineage>
</organism>
<feature type="domain" description="PurM-like C-terminal" evidence="2">
    <location>
        <begin position="174"/>
        <end position="266"/>
    </location>
</feature>
<evidence type="ECO:0000313" key="4">
    <source>
        <dbReference type="Proteomes" id="UP000462363"/>
    </source>
</evidence>
<dbReference type="AlphaFoldDB" id="A0A844FBQ5"/>
<gene>
    <name evidence="3" type="ORF">FYJ37_07095</name>
</gene>
<name>A0A844FBQ5_CLOSV</name>
<dbReference type="SUPFAM" id="SSF56042">
    <property type="entry name" value="PurM C-terminal domain-like"/>
    <property type="match status" value="1"/>
</dbReference>
<sequence length="324" mass="35327">MRLETQTGYLINETATVYGQSKYIGIHALAAVANSMAAAGASHPGVGVRIALPPYAYKSKIHTIEKNIKSACREQEIELLEIKSERNSAVNFPMVAVSGIAKVPKNDPWCKGPVPAKGEIVLTKWVGMDGMLQITMEKERELRERFAPAFLNQILSYRQEIFARQEIGIARACGASAICQIGDGGILAALWNLAKEASAGISVDMKQISILQETIEVCEHYRLNPYQLASAGSLLIIADDGEALAEALNSRQVKASVIGRLTDNNDKIIHNGEEVRYIDRPAPDEILKLFNGGRQDERDEETDTDVYGDEQQSGSGRTGSHSGD</sequence>
<proteinExistence type="predicted"/>
<feature type="compositionally biased region" description="Acidic residues" evidence="1">
    <location>
        <begin position="298"/>
        <end position="308"/>
    </location>
</feature>
<dbReference type="InterPro" id="IPR010918">
    <property type="entry name" value="PurM-like_C_dom"/>
</dbReference>
<feature type="compositionally biased region" description="Polar residues" evidence="1">
    <location>
        <begin position="310"/>
        <end position="324"/>
    </location>
</feature>
<comment type="caution">
    <text evidence="3">The sequence shown here is derived from an EMBL/GenBank/DDBJ whole genome shotgun (WGS) entry which is preliminary data.</text>
</comment>
<dbReference type="GeneID" id="62695141"/>
<protein>
    <recommendedName>
        <fullName evidence="2">PurM-like C-terminal domain-containing protein</fullName>
    </recommendedName>
</protein>
<dbReference type="RefSeq" id="WP_004606534.1">
    <property type="nucleotide sequence ID" value="NZ_CABKNF010000021.1"/>
</dbReference>